<feature type="compositionally biased region" description="Low complexity" evidence="1">
    <location>
        <begin position="221"/>
        <end position="239"/>
    </location>
</feature>
<dbReference type="OrthoDB" id="5428259at2759"/>
<reference evidence="2 3" key="1">
    <citation type="submission" date="2015-07" db="EMBL/GenBank/DDBJ databases">
        <title>Comparative genomics of the Sigatoka disease complex on banana suggests a link between parallel evolutionary changes in Pseudocercospora fijiensis and Pseudocercospora eumusae and increased virulence on the banana host.</title>
        <authorList>
            <person name="Chang T.-C."/>
            <person name="Salvucci A."/>
            <person name="Crous P.W."/>
            <person name="Stergiopoulos I."/>
        </authorList>
    </citation>
    <scope>NUCLEOTIDE SEQUENCE [LARGE SCALE GENOMIC DNA]</scope>
    <source>
        <strain evidence="2 3">CBS 116634</strain>
    </source>
</reference>
<feature type="compositionally biased region" description="Acidic residues" evidence="1">
    <location>
        <begin position="447"/>
        <end position="461"/>
    </location>
</feature>
<dbReference type="EMBL" id="LFZO01000010">
    <property type="protein sequence ID" value="KXT18167.1"/>
    <property type="molecule type" value="Genomic_DNA"/>
</dbReference>
<keyword evidence="3" id="KW-1185">Reference proteome</keyword>
<dbReference type="EMBL" id="LFZO01000010">
    <property type="protein sequence ID" value="KXT18165.1"/>
    <property type="molecule type" value="Genomic_DNA"/>
</dbReference>
<sequence>MQALAPKTRPDPGPRSMHWPHGSRIKGCQHFDRARTADVATALRHELRGIGRNLVAGTVGSQLRICKRECKLNAVLGRQSTIHCFRKVFCRIQPKYRPKTAQYYTGTRCSSRSRKVPACRTTSSLTTRLHSRELMNLLEGADIPLHCNVCPKKPDFSDVSHLLTHVQSKGHLSAQYKVSVKANHDAEAKQLMEDYNEWYQKYNLDDLMHERLSQKEKKSRSGNGAARRSSAAKSNSARSTPSASNNAARRQSRLRTQQHLLDPQLNRRLVTDPLSRSVTPGNGFLYNPTNFQSFAAPPPLQNWAFGSVHDSPLSNSIKQESIDSDYYDEDDEDEDYDIMAPVTRARRVPYPKMKRPSMSGSIASYIKEEDVEEENNANIAPKGIQWPGMLQFDSATPEQRRRRNQKKHASVLIGLQRASERITPVEMVFDEEGTLRKERDVNLALSDDDLISGESAPEDDDASKRPRKKKSVTARAALRNKDANSGRITRGRASAGYGRSFDGPYYGGFGDADNDDMTYRARAPRIKQEKRSGISIHRDNTGPEITFDQPANMNLLTSGFLTTRPPPSVEGPFFNQRVHSRSTSWGQMNAGFRPSSSGYNNVNPSPGYPIGGMSGGMGGFGNTFGSNMPAQASIISSTQPNGSASNTFVPNPLFGGGGGNMWDMFGNEMMPFNFGSNGSVGDMKDGTFANPLFLKEDSEVTLSAQGSEK</sequence>
<dbReference type="AlphaFoldDB" id="A0A139ITT6"/>
<dbReference type="STRING" id="113226.A0A139ITT6"/>
<name>A0A139ITT6_9PEZI</name>
<gene>
    <name evidence="2" type="ORF">AC579_7696</name>
</gene>
<dbReference type="Proteomes" id="UP000073492">
    <property type="component" value="Unassembled WGS sequence"/>
</dbReference>
<protein>
    <submittedName>
        <fullName evidence="2">Uncharacterized protein</fullName>
    </submittedName>
</protein>
<comment type="caution">
    <text evidence="2">The sequence shown here is derived from an EMBL/GenBank/DDBJ whole genome shotgun (WGS) entry which is preliminary data.</text>
</comment>
<feature type="region of interest" description="Disordered" evidence="1">
    <location>
        <begin position="213"/>
        <end position="274"/>
    </location>
</feature>
<feature type="region of interest" description="Disordered" evidence="1">
    <location>
        <begin position="528"/>
        <end position="549"/>
    </location>
</feature>
<evidence type="ECO:0000313" key="2">
    <source>
        <dbReference type="EMBL" id="KXT18167.1"/>
    </source>
</evidence>
<feature type="region of interest" description="Disordered" evidence="1">
    <location>
        <begin position="447"/>
        <end position="491"/>
    </location>
</feature>
<organism evidence="2 3">
    <name type="scientific">Pseudocercospora musae</name>
    <dbReference type="NCBI Taxonomy" id="113226"/>
    <lineage>
        <taxon>Eukaryota</taxon>
        <taxon>Fungi</taxon>
        <taxon>Dikarya</taxon>
        <taxon>Ascomycota</taxon>
        <taxon>Pezizomycotina</taxon>
        <taxon>Dothideomycetes</taxon>
        <taxon>Dothideomycetidae</taxon>
        <taxon>Mycosphaerellales</taxon>
        <taxon>Mycosphaerellaceae</taxon>
        <taxon>Pseudocercospora</taxon>
    </lineage>
</organism>
<evidence type="ECO:0000313" key="3">
    <source>
        <dbReference type="Proteomes" id="UP000073492"/>
    </source>
</evidence>
<feature type="region of interest" description="Disordered" evidence="1">
    <location>
        <begin position="1"/>
        <end position="24"/>
    </location>
</feature>
<feature type="compositionally biased region" description="Polar residues" evidence="1">
    <location>
        <begin position="240"/>
        <end position="259"/>
    </location>
</feature>
<feature type="compositionally biased region" description="Basic and acidic residues" evidence="1">
    <location>
        <begin position="528"/>
        <end position="541"/>
    </location>
</feature>
<proteinExistence type="predicted"/>
<accession>A0A139ITT6</accession>
<evidence type="ECO:0000256" key="1">
    <source>
        <dbReference type="SAM" id="MobiDB-lite"/>
    </source>
</evidence>